<evidence type="ECO:0000256" key="5">
    <source>
        <dbReference type="SAM" id="MobiDB-lite"/>
    </source>
</evidence>
<comment type="caution">
    <text evidence="7">The sequence shown here is derived from an EMBL/GenBank/DDBJ whole genome shotgun (WGS) entry which is preliminary data.</text>
</comment>
<dbReference type="SUPFAM" id="SSF48498">
    <property type="entry name" value="Tetracyclin repressor-like, C-terminal domain"/>
    <property type="match status" value="1"/>
</dbReference>
<accession>A0A3P1VA96</accession>
<dbReference type="PRINTS" id="PR00455">
    <property type="entry name" value="HTHTETR"/>
</dbReference>
<feature type="DNA-binding region" description="H-T-H motif" evidence="4">
    <location>
        <begin position="59"/>
        <end position="78"/>
    </location>
</feature>
<evidence type="ECO:0000259" key="6">
    <source>
        <dbReference type="PROSITE" id="PS50977"/>
    </source>
</evidence>
<organism evidence="7 8">
    <name type="scientific">Actinomyces bowdenii</name>
    <dbReference type="NCBI Taxonomy" id="131109"/>
    <lineage>
        <taxon>Bacteria</taxon>
        <taxon>Bacillati</taxon>
        <taxon>Actinomycetota</taxon>
        <taxon>Actinomycetes</taxon>
        <taxon>Actinomycetales</taxon>
        <taxon>Actinomycetaceae</taxon>
        <taxon>Actinomyces</taxon>
    </lineage>
</organism>
<feature type="domain" description="HTH tetR-type" evidence="6">
    <location>
        <begin position="36"/>
        <end position="96"/>
    </location>
</feature>
<evidence type="ECO:0000313" key="7">
    <source>
        <dbReference type="EMBL" id="RRD30315.1"/>
    </source>
</evidence>
<dbReference type="InterPro" id="IPR001647">
    <property type="entry name" value="HTH_TetR"/>
</dbReference>
<evidence type="ECO:0000256" key="3">
    <source>
        <dbReference type="ARBA" id="ARBA00023163"/>
    </source>
</evidence>
<evidence type="ECO:0000256" key="2">
    <source>
        <dbReference type="ARBA" id="ARBA00023125"/>
    </source>
</evidence>
<dbReference type="InterPro" id="IPR011075">
    <property type="entry name" value="TetR_C"/>
</dbReference>
<keyword evidence="1" id="KW-0805">Transcription regulation</keyword>
<keyword evidence="8" id="KW-1185">Reference proteome</keyword>
<proteinExistence type="predicted"/>
<dbReference type="AlphaFoldDB" id="A0A3P1VA96"/>
<dbReference type="Pfam" id="PF00440">
    <property type="entry name" value="TetR_N"/>
    <property type="match status" value="1"/>
</dbReference>
<gene>
    <name evidence="7" type="ORF">EII10_02530</name>
</gene>
<dbReference type="OrthoDB" id="9796019at2"/>
<dbReference type="InterPro" id="IPR009057">
    <property type="entry name" value="Homeodomain-like_sf"/>
</dbReference>
<dbReference type="PROSITE" id="PS50977">
    <property type="entry name" value="HTH_TETR_2"/>
    <property type="match status" value="1"/>
</dbReference>
<dbReference type="PANTHER" id="PTHR30055">
    <property type="entry name" value="HTH-TYPE TRANSCRIPTIONAL REGULATOR RUTR"/>
    <property type="match status" value="1"/>
</dbReference>
<dbReference type="SUPFAM" id="SSF46689">
    <property type="entry name" value="Homeodomain-like"/>
    <property type="match status" value="1"/>
</dbReference>
<dbReference type="InterPro" id="IPR050109">
    <property type="entry name" value="HTH-type_TetR-like_transc_reg"/>
</dbReference>
<evidence type="ECO:0000256" key="4">
    <source>
        <dbReference type="PROSITE-ProRule" id="PRU00335"/>
    </source>
</evidence>
<dbReference type="InterPro" id="IPR036271">
    <property type="entry name" value="Tet_transcr_reg_TetR-rel_C_sf"/>
</dbReference>
<dbReference type="PANTHER" id="PTHR30055:SF148">
    <property type="entry name" value="TETR-FAMILY TRANSCRIPTIONAL REGULATOR"/>
    <property type="match status" value="1"/>
</dbReference>
<name>A0A3P1VA96_9ACTO</name>
<reference evidence="7 8" key="1">
    <citation type="submission" date="2018-11" db="EMBL/GenBank/DDBJ databases">
        <title>Genomes From Bacteria Associated with the Canine Oral Cavity: a Test Case for Automated Genome-Based Taxonomic Assignment.</title>
        <authorList>
            <person name="Coil D.A."/>
            <person name="Jospin G."/>
            <person name="Darling A.E."/>
            <person name="Wallis C."/>
            <person name="Davis I.J."/>
            <person name="Harris S."/>
            <person name="Eisen J.A."/>
            <person name="Holcombe L.J."/>
            <person name="O'Flynn C."/>
        </authorList>
    </citation>
    <scope>NUCLEOTIDE SEQUENCE [LARGE SCALE GENOMIC DNA]</scope>
    <source>
        <strain evidence="7 8">OH5050</strain>
    </source>
</reference>
<keyword evidence="2 4" id="KW-0238">DNA-binding</keyword>
<dbReference type="GO" id="GO:0000976">
    <property type="term" value="F:transcription cis-regulatory region binding"/>
    <property type="evidence" value="ECO:0007669"/>
    <property type="project" value="TreeGrafter"/>
</dbReference>
<feature type="compositionally biased region" description="Pro residues" evidence="5">
    <location>
        <begin position="9"/>
        <end position="18"/>
    </location>
</feature>
<dbReference type="Proteomes" id="UP000271272">
    <property type="component" value="Unassembled WGS sequence"/>
</dbReference>
<feature type="region of interest" description="Disordered" evidence="5">
    <location>
        <begin position="1"/>
        <end position="36"/>
    </location>
</feature>
<protein>
    <submittedName>
        <fullName evidence="7">TetR/AcrR family transcriptional regulator</fullName>
    </submittedName>
</protein>
<keyword evidence="3" id="KW-0804">Transcription</keyword>
<dbReference type="EMBL" id="RQZC01000002">
    <property type="protein sequence ID" value="RRD30315.1"/>
    <property type="molecule type" value="Genomic_DNA"/>
</dbReference>
<dbReference type="RefSeq" id="WP_124932957.1">
    <property type="nucleotide sequence ID" value="NZ_JAGFOU010000010.1"/>
</dbReference>
<evidence type="ECO:0000313" key="8">
    <source>
        <dbReference type="Proteomes" id="UP000271272"/>
    </source>
</evidence>
<dbReference type="Gene3D" id="1.10.10.60">
    <property type="entry name" value="Homeodomain-like"/>
    <property type="match status" value="1"/>
</dbReference>
<dbReference type="Pfam" id="PF16859">
    <property type="entry name" value="TetR_C_11"/>
    <property type="match status" value="1"/>
</dbReference>
<dbReference type="Gene3D" id="1.10.357.10">
    <property type="entry name" value="Tetracycline Repressor, domain 2"/>
    <property type="match status" value="1"/>
</dbReference>
<dbReference type="GO" id="GO:0003700">
    <property type="term" value="F:DNA-binding transcription factor activity"/>
    <property type="evidence" value="ECO:0007669"/>
    <property type="project" value="TreeGrafter"/>
</dbReference>
<evidence type="ECO:0000256" key="1">
    <source>
        <dbReference type="ARBA" id="ARBA00023015"/>
    </source>
</evidence>
<sequence>MPHQKSAQPPAPAPPPASRPEQPGGRRTGRGRPRRAGADAAILAATIGLLGEGGYAGLRIDEVARRAGTAKTTIYRRWPSRTHLAVAAVEHLLGDRRLPEPSGEALTDLDALIGAAFTPLVRGGSGLVAITLDIHRQDDADLKAAYRRRIIDPVRHRAVALVRRAAREGLVDERADPEVLVDAAIGGLLYRSTILGQEMTAEQASGFVRELLGITAP</sequence>